<evidence type="ECO:0000256" key="1">
    <source>
        <dbReference type="SAM" id="MobiDB-lite"/>
    </source>
</evidence>
<sequence length="73" mass="7337">MAAPGALAVLVALSTVTSAATPAGRQVEPALHLPKLSIQAPATVPAAASPQFRRDDLAKQAPVDDVDITGPVN</sequence>
<keyword evidence="2" id="KW-0732">Signal</keyword>
<gene>
    <name evidence="3" type="ORF">GCM10007874_04940</name>
</gene>
<reference evidence="4" key="1">
    <citation type="journal article" date="2019" name="Int. J. Syst. Evol. Microbiol.">
        <title>The Global Catalogue of Microorganisms (GCM) 10K type strain sequencing project: providing services to taxonomists for standard genome sequencing and annotation.</title>
        <authorList>
            <consortium name="The Broad Institute Genomics Platform"/>
            <consortium name="The Broad Institute Genome Sequencing Center for Infectious Disease"/>
            <person name="Wu L."/>
            <person name="Ma J."/>
        </authorList>
    </citation>
    <scope>NUCLEOTIDE SEQUENCE [LARGE SCALE GENOMIC DNA]</scope>
    <source>
        <strain evidence="4">NBRC 101365</strain>
    </source>
</reference>
<proteinExistence type="predicted"/>
<organism evidence="3 4">
    <name type="scientific">Labrys miyagiensis</name>
    <dbReference type="NCBI Taxonomy" id="346912"/>
    <lineage>
        <taxon>Bacteria</taxon>
        <taxon>Pseudomonadati</taxon>
        <taxon>Pseudomonadota</taxon>
        <taxon>Alphaproteobacteria</taxon>
        <taxon>Hyphomicrobiales</taxon>
        <taxon>Xanthobacteraceae</taxon>
        <taxon>Labrys</taxon>
    </lineage>
</organism>
<evidence type="ECO:0000313" key="4">
    <source>
        <dbReference type="Proteomes" id="UP001156882"/>
    </source>
</evidence>
<feature type="region of interest" description="Disordered" evidence="1">
    <location>
        <begin position="44"/>
        <end position="73"/>
    </location>
</feature>
<dbReference type="EMBL" id="BSPC01000005">
    <property type="protein sequence ID" value="GLS17479.1"/>
    <property type="molecule type" value="Genomic_DNA"/>
</dbReference>
<evidence type="ECO:0000313" key="3">
    <source>
        <dbReference type="EMBL" id="GLS17479.1"/>
    </source>
</evidence>
<dbReference type="RefSeq" id="WP_284310297.1">
    <property type="nucleotide sequence ID" value="NZ_BSPC01000005.1"/>
</dbReference>
<comment type="caution">
    <text evidence="3">The sequence shown here is derived from an EMBL/GenBank/DDBJ whole genome shotgun (WGS) entry which is preliminary data.</text>
</comment>
<dbReference type="Proteomes" id="UP001156882">
    <property type="component" value="Unassembled WGS sequence"/>
</dbReference>
<evidence type="ECO:0000256" key="2">
    <source>
        <dbReference type="SAM" id="SignalP"/>
    </source>
</evidence>
<accession>A0ABQ6CCE7</accession>
<keyword evidence="4" id="KW-1185">Reference proteome</keyword>
<feature type="chain" id="PRO_5046614250" evidence="2">
    <location>
        <begin position="20"/>
        <end position="73"/>
    </location>
</feature>
<name>A0ABQ6CCE7_9HYPH</name>
<protein>
    <submittedName>
        <fullName evidence="3">Uncharacterized protein</fullName>
    </submittedName>
</protein>
<feature type="signal peptide" evidence="2">
    <location>
        <begin position="1"/>
        <end position="19"/>
    </location>
</feature>